<accession>A0A8E5HP41</accession>
<evidence type="ECO:0000313" key="9">
    <source>
        <dbReference type="EMBL" id="QUC18853.1"/>
    </source>
</evidence>
<comment type="subcellular location">
    <subcellularLocation>
        <location evidence="1">Nucleus</location>
    </subcellularLocation>
</comment>
<dbReference type="Pfam" id="PF16278">
    <property type="entry name" value="zf-C2HE"/>
    <property type="match status" value="1"/>
</dbReference>
<keyword evidence="5" id="KW-0539">Nucleus</keyword>
<evidence type="ECO:0000256" key="2">
    <source>
        <dbReference type="ARBA" id="ARBA00022723"/>
    </source>
</evidence>
<keyword evidence="2" id="KW-0479">Metal-binding</keyword>
<dbReference type="Proteomes" id="UP000027002">
    <property type="component" value="Chromosome 2"/>
</dbReference>
<dbReference type="Pfam" id="PF01230">
    <property type="entry name" value="HIT"/>
    <property type="match status" value="1"/>
</dbReference>
<dbReference type="PANTHER" id="PTHR12486">
    <property type="entry name" value="APRATAXIN-RELATED"/>
    <property type="match status" value="1"/>
</dbReference>
<feature type="domain" description="HIT" evidence="7">
    <location>
        <begin position="70"/>
        <end position="206"/>
    </location>
</feature>
<dbReference type="GO" id="GO:0033699">
    <property type="term" value="F:DNA 5'-adenosine monophosphate hydrolase activity"/>
    <property type="evidence" value="ECO:0007669"/>
    <property type="project" value="TreeGrafter"/>
</dbReference>
<dbReference type="GO" id="GO:0005634">
    <property type="term" value="C:nucleus"/>
    <property type="evidence" value="ECO:0007669"/>
    <property type="project" value="UniProtKB-SubCell"/>
</dbReference>
<dbReference type="GO" id="GO:0003697">
    <property type="term" value="F:single-stranded DNA binding"/>
    <property type="evidence" value="ECO:0007669"/>
    <property type="project" value="TreeGrafter"/>
</dbReference>
<keyword evidence="3" id="KW-0862">Zinc</keyword>
<proteinExistence type="predicted"/>
<feature type="domain" description="Aprataxin C2HE/C2H2/C2HC zinc finger" evidence="8">
    <location>
        <begin position="222"/>
        <end position="277"/>
    </location>
</feature>
<feature type="region of interest" description="Disordered" evidence="6">
    <location>
        <begin position="1"/>
        <end position="26"/>
    </location>
</feature>
<dbReference type="KEGG" id="uvi:66063872"/>
<sequence>MDSPPDQAIITRDQTPSGTAPPSPRNAFSVLMASVQQPSRAPPPRFHGRLALGAYTADPSSSSPSSSSSSSSTVIYRNDDFVAIHDKYPKATVHALLLPRSAAHNLLHPFEAFRDAAFLAAVQAETARLRALVAAELQRRLGRYSRSERQRQAVLDGVEEEPPPAQGLPLLPLPLPPGRDWAAEVICGVHAVPSMSHLHVHVLSRDMRSGCVRHRKHYNSFTTPFFVDLMDFPLREGDARLDPRGGGYLRSELRCWRCGKGFGNAFARLKEHLEGEFVSWRAE</sequence>
<dbReference type="InterPro" id="IPR032566">
    <property type="entry name" value="Znf-C2HE"/>
</dbReference>
<organism evidence="9 10">
    <name type="scientific">Ustilaginoidea virens</name>
    <name type="common">Rice false smut fungus</name>
    <name type="synonym">Villosiclava virens</name>
    <dbReference type="NCBI Taxonomy" id="1159556"/>
    <lineage>
        <taxon>Eukaryota</taxon>
        <taxon>Fungi</taxon>
        <taxon>Dikarya</taxon>
        <taxon>Ascomycota</taxon>
        <taxon>Pezizomycotina</taxon>
        <taxon>Sordariomycetes</taxon>
        <taxon>Hypocreomycetidae</taxon>
        <taxon>Hypocreales</taxon>
        <taxon>Clavicipitaceae</taxon>
        <taxon>Ustilaginoidea</taxon>
    </lineage>
</organism>
<dbReference type="OrthoDB" id="3512845at2759"/>
<evidence type="ECO:0000256" key="6">
    <source>
        <dbReference type="SAM" id="MobiDB-lite"/>
    </source>
</evidence>
<protein>
    <recommendedName>
        <fullName evidence="11">Aprataxin-like protein</fullName>
    </recommendedName>
</protein>
<dbReference type="InterPro" id="IPR036265">
    <property type="entry name" value="HIT-like_sf"/>
</dbReference>
<evidence type="ECO:0000259" key="8">
    <source>
        <dbReference type="Pfam" id="PF16278"/>
    </source>
</evidence>
<dbReference type="SUPFAM" id="SSF54197">
    <property type="entry name" value="HIT-like"/>
    <property type="match status" value="1"/>
</dbReference>
<evidence type="ECO:0000256" key="3">
    <source>
        <dbReference type="ARBA" id="ARBA00022833"/>
    </source>
</evidence>
<evidence type="ECO:0008006" key="11">
    <source>
        <dbReference type="Google" id="ProtNLM"/>
    </source>
</evidence>
<dbReference type="RefSeq" id="XP_042996526.1">
    <property type="nucleotide sequence ID" value="XM_043140592.1"/>
</dbReference>
<evidence type="ECO:0000256" key="4">
    <source>
        <dbReference type="ARBA" id="ARBA00023125"/>
    </source>
</evidence>
<dbReference type="PANTHER" id="PTHR12486:SF4">
    <property type="entry name" value="APRATAXIN"/>
    <property type="match status" value="1"/>
</dbReference>
<keyword evidence="4" id="KW-0238">DNA-binding</keyword>
<dbReference type="Gene3D" id="3.30.428.10">
    <property type="entry name" value="HIT-like"/>
    <property type="match status" value="1"/>
</dbReference>
<dbReference type="GO" id="GO:0000012">
    <property type="term" value="P:single strand break repair"/>
    <property type="evidence" value="ECO:0007669"/>
    <property type="project" value="TreeGrafter"/>
</dbReference>
<gene>
    <name evidence="9" type="ORF">UV8b_03094</name>
</gene>
<dbReference type="GO" id="GO:1990165">
    <property type="term" value="F:single-strand break-containing DNA binding"/>
    <property type="evidence" value="ECO:0007669"/>
    <property type="project" value="TreeGrafter"/>
</dbReference>
<evidence type="ECO:0000259" key="7">
    <source>
        <dbReference type="Pfam" id="PF01230"/>
    </source>
</evidence>
<dbReference type="GO" id="GO:0003725">
    <property type="term" value="F:double-stranded RNA binding"/>
    <property type="evidence" value="ECO:0007669"/>
    <property type="project" value="TreeGrafter"/>
</dbReference>
<evidence type="ECO:0000256" key="1">
    <source>
        <dbReference type="ARBA" id="ARBA00004123"/>
    </source>
</evidence>
<dbReference type="GO" id="GO:0030983">
    <property type="term" value="F:mismatched DNA binding"/>
    <property type="evidence" value="ECO:0007669"/>
    <property type="project" value="TreeGrafter"/>
</dbReference>
<dbReference type="GeneID" id="66063872"/>
<dbReference type="AlphaFoldDB" id="A0A8E5HP41"/>
<dbReference type="InterPro" id="IPR011146">
    <property type="entry name" value="HIT-like"/>
</dbReference>
<dbReference type="GO" id="GO:0046872">
    <property type="term" value="F:metal ion binding"/>
    <property type="evidence" value="ECO:0007669"/>
    <property type="project" value="UniProtKB-KW"/>
</dbReference>
<reference evidence="9" key="1">
    <citation type="submission" date="2020-03" db="EMBL/GenBank/DDBJ databases">
        <title>A mixture of massive structural variations and highly conserved coding sequences in Ustilaginoidea virens genome.</title>
        <authorList>
            <person name="Zhang K."/>
            <person name="Zhao Z."/>
            <person name="Zhang Z."/>
            <person name="Li Y."/>
            <person name="Hsiang T."/>
            <person name="Sun W."/>
        </authorList>
    </citation>
    <scope>NUCLEOTIDE SEQUENCE</scope>
    <source>
        <strain evidence="9">UV-8b</strain>
    </source>
</reference>
<keyword evidence="10" id="KW-1185">Reference proteome</keyword>
<dbReference type="EMBL" id="CP072754">
    <property type="protein sequence ID" value="QUC18853.1"/>
    <property type="molecule type" value="Genomic_DNA"/>
</dbReference>
<evidence type="ECO:0000256" key="5">
    <source>
        <dbReference type="ARBA" id="ARBA00023242"/>
    </source>
</evidence>
<evidence type="ECO:0000313" key="10">
    <source>
        <dbReference type="Proteomes" id="UP000027002"/>
    </source>
</evidence>
<name>A0A8E5HP41_USTVR</name>